<keyword evidence="3" id="KW-1185">Reference proteome</keyword>
<evidence type="ECO:0000313" key="2">
    <source>
        <dbReference type="EMBL" id="KAF9611147.1"/>
    </source>
</evidence>
<keyword evidence="1" id="KW-0812">Transmembrane</keyword>
<organism evidence="2 3">
    <name type="scientific">Coptis chinensis</name>
    <dbReference type="NCBI Taxonomy" id="261450"/>
    <lineage>
        <taxon>Eukaryota</taxon>
        <taxon>Viridiplantae</taxon>
        <taxon>Streptophyta</taxon>
        <taxon>Embryophyta</taxon>
        <taxon>Tracheophyta</taxon>
        <taxon>Spermatophyta</taxon>
        <taxon>Magnoliopsida</taxon>
        <taxon>Ranunculales</taxon>
        <taxon>Ranunculaceae</taxon>
        <taxon>Coptidoideae</taxon>
        <taxon>Coptis</taxon>
    </lineage>
</organism>
<keyword evidence="1" id="KW-0472">Membrane</keyword>
<feature type="transmembrane region" description="Helical" evidence="1">
    <location>
        <begin position="95"/>
        <end position="118"/>
    </location>
</feature>
<protein>
    <submittedName>
        <fullName evidence="2">Uncharacterized protein</fullName>
    </submittedName>
</protein>
<evidence type="ECO:0000313" key="3">
    <source>
        <dbReference type="Proteomes" id="UP000631114"/>
    </source>
</evidence>
<evidence type="ECO:0000256" key="1">
    <source>
        <dbReference type="SAM" id="Phobius"/>
    </source>
</evidence>
<name>A0A835I6R0_9MAGN</name>
<dbReference type="PANTHER" id="PTHR33735:SF14">
    <property type="entry name" value="PHAGE CAPSID SCAFFOLDING PROTEIN (GPO) SERINE PEPTIDASE"/>
    <property type="match status" value="1"/>
</dbReference>
<dbReference type="OrthoDB" id="1927611at2759"/>
<dbReference type="EMBL" id="JADFTS010000004">
    <property type="protein sequence ID" value="KAF9611147.1"/>
    <property type="molecule type" value="Genomic_DNA"/>
</dbReference>
<comment type="caution">
    <text evidence="2">The sequence shown here is derived from an EMBL/GenBank/DDBJ whole genome shotgun (WGS) entry which is preliminary data.</text>
</comment>
<sequence length="194" mass="21391">MSSTTASFSNYQMERLHHLDTRNMFRSSVHVTSCLPPTAKHAYCYPTKQHLYLSNINRPGLAYHTIKMDSNAVNNNLNPGPPIPSGSSFPGWSKWMLFTILPIILPLLSGNWGSLIAIKQKMDTALATVETVAEVIEEVAVKVDNIADKITDNLPDGSRLKTAIQMVDLLAENVIKGADLAEEFVDKVLLLSLV</sequence>
<dbReference type="AlphaFoldDB" id="A0A835I6R0"/>
<gene>
    <name evidence="2" type="ORF">IFM89_027202</name>
</gene>
<dbReference type="Proteomes" id="UP000631114">
    <property type="component" value="Unassembled WGS sequence"/>
</dbReference>
<proteinExistence type="predicted"/>
<keyword evidence="1" id="KW-1133">Transmembrane helix</keyword>
<reference evidence="2 3" key="1">
    <citation type="submission" date="2020-10" db="EMBL/GenBank/DDBJ databases">
        <title>The Coptis chinensis genome and diversification of protoberbering-type alkaloids.</title>
        <authorList>
            <person name="Wang B."/>
            <person name="Shu S."/>
            <person name="Song C."/>
            <person name="Liu Y."/>
        </authorList>
    </citation>
    <scope>NUCLEOTIDE SEQUENCE [LARGE SCALE GENOMIC DNA]</scope>
    <source>
        <strain evidence="2">HL-2020</strain>
        <tissue evidence="2">Leaf</tissue>
    </source>
</reference>
<accession>A0A835I6R0</accession>
<dbReference type="PANTHER" id="PTHR33735">
    <property type="entry name" value="EXPRESSED PROTEIN"/>
    <property type="match status" value="1"/>
</dbReference>